<dbReference type="GO" id="GO:0003677">
    <property type="term" value="F:DNA binding"/>
    <property type="evidence" value="ECO:0007669"/>
    <property type="project" value="UniProtKB-KW"/>
</dbReference>
<dbReference type="CDD" id="cd00801">
    <property type="entry name" value="INT_P4_C"/>
    <property type="match status" value="1"/>
</dbReference>
<dbReference type="Pfam" id="PF13356">
    <property type="entry name" value="Arm-DNA-bind_3"/>
    <property type="match status" value="1"/>
</dbReference>
<sequence>MAESNKLTQKKIDAAKPLDKAYKLYDGGGLFLFVHPNGGKYWRLKYRFGGKEKTLAIGVYPLVTLKAARESAFEAKKLLHDGLDPSAQKQSVKKAAKMVVKGQGILDLAEAWYDSRVGKKSRNTLLGDSQSLVYIRTFFKSNMDINELTARDMADFVEWLNAKDVPARADRVLQIAAAIWDYAVSKGIASSERRNPTDTAKALLTRYVSTPEPHLSVDDLPLFFYSLLKDDKITAMSKYLVLLTALLAPRNRSIVTARWSQVDFERRILFMPAESMKMKNDFLMPLSDWAVSLLTELKAVTGSHEFVFPAMRHDSQTGAVGIKLGHQALKRCGFDGRHKGKPNTTMHGFRHLMTNICAVNGKDILTTDLALGHVSKAALQKAGFDSLPHYLTAQDFHLEERRELAQWYSDYLRWYYDQAVAQLHDEGVTDFFSNWKLFYQRWGV</sequence>
<dbReference type="Gene3D" id="1.10.443.10">
    <property type="entry name" value="Intergrase catalytic core"/>
    <property type="match status" value="1"/>
</dbReference>
<keyword evidence="4" id="KW-0233">DNA recombination</keyword>
<keyword evidence="3" id="KW-0238">DNA-binding</keyword>
<evidence type="ECO:0000256" key="1">
    <source>
        <dbReference type="ARBA" id="ARBA00008857"/>
    </source>
</evidence>
<gene>
    <name evidence="6" type="ORF">EGK74_01675</name>
</gene>
<evidence type="ECO:0000313" key="6">
    <source>
        <dbReference type="EMBL" id="RPD90484.1"/>
    </source>
</evidence>
<dbReference type="InterPro" id="IPR010998">
    <property type="entry name" value="Integrase_recombinase_N"/>
</dbReference>
<dbReference type="Pfam" id="PF22022">
    <property type="entry name" value="Phage_int_M"/>
    <property type="match status" value="1"/>
</dbReference>
<dbReference type="InterPro" id="IPR025166">
    <property type="entry name" value="Integrase_DNA_bind_dom"/>
</dbReference>
<evidence type="ECO:0000256" key="2">
    <source>
        <dbReference type="ARBA" id="ARBA00022908"/>
    </source>
</evidence>
<name>A0A3N4N2L8_9NEIS</name>
<keyword evidence="7" id="KW-1185">Reference proteome</keyword>
<dbReference type="PANTHER" id="PTHR30629">
    <property type="entry name" value="PROPHAGE INTEGRASE"/>
    <property type="match status" value="1"/>
</dbReference>
<dbReference type="Proteomes" id="UP000272412">
    <property type="component" value="Unassembled WGS sequence"/>
</dbReference>
<dbReference type="InterPro" id="IPR053876">
    <property type="entry name" value="Phage_int_M"/>
</dbReference>
<proteinExistence type="inferred from homology"/>
<comment type="similarity">
    <text evidence="1">Belongs to the 'phage' integrase family.</text>
</comment>
<evidence type="ECO:0000256" key="4">
    <source>
        <dbReference type="ARBA" id="ARBA00023172"/>
    </source>
</evidence>
<dbReference type="InterPro" id="IPR011010">
    <property type="entry name" value="DNA_brk_join_enz"/>
</dbReference>
<dbReference type="OrthoDB" id="9775880at2"/>
<organism evidence="6 7">
    <name type="scientific">Neisseria weixii</name>
    <dbReference type="NCBI Taxonomy" id="1853276"/>
    <lineage>
        <taxon>Bacteria</taxon>
        <taxon>Pseudomonadati</taxon>
        <taxon>Pseudomonadota</taxon>
        <taxon>Betaproteobacteria</taxon>
        <taxon>Neisseriales</taxon>
        <taxon>Neisseriaceae</taxon>
        <taxon>Neisseria</taxon>
    </lineage>
</organism>
<dbReference type="GO" id="GO:0006310">
    <property type="term" value="P:DNA recombination"/>
    <property type="evidence" value="ECO:0007669"/>
    <property type="project" value="UniProtKB-KW"/>
</dbReference>
<reference evidence="6 7" key="1">
    <citation type="submission" date="2018-11" db="EMBL/GenBank/DDBJ databases">
        <title>Neisseria weixii sp. nov. isolated from the rectal contents of plateau pika (Ochotona cruzoniae).</title>
        <authorList>
            <person name="Zhang G."/>
        </authorList>
    </citation>
    <scope>NUCLEOTIDE SEQUENCE [LARGE SCALE GENOMIC DNA]</scope>
    <source>
        <strain evidence="6 7">10009</strain>
    </source>
</reference>
<dbReference type="AlphaFoldDB" id="A0A3N4N2L8"/>
<dbReference type="InterPro" id="IPR050808">
    <property type="entry name" value="Phage_Integrase"/>
</dbReference>
<dbReference type="RefSeq" id="WP_123803667.1">
    <property type="nucleotide sequence ID" value="NZ_RPFL01000002.1"/>
</dbReference>
<dbReference type="Gene3D" id="3.30.160.390">
    <property type="entry name" value="Integrase, DNA-binding domain"/>
    <property type="match status" value="1"/>
</dbReference>
<dbReference type="InterPro" id="IPR013762">
    <property type="entry name" value="Integrase-like_cat_sf"/>
</dbReference>
<evidence type="ECO:0000313" key="7">
    <source>
        <dbReference type="Proteomes" id="UP000272412"/>
    </source>
</evidence>
<dbReference type="PROSITE" id="PS51898">
    <property type="entry name" value="TYR_RECOMBINASE"/>
    <property type="match status" value="1"/>
</dbReference>
<dbReference type="InterPro" id="IPR038488">
    <property type="entry name" value="Integrase_DNA-bd_sf"/>
</dbReference>
<protein>
    <submittedName>
        <fullName evidence="6">DUF4102 domain-containing protein</fullName>
    </submittedName>
</protein>
<accession>A0A3N4N2L8</accession>
<keyword evidence="2" id="KW-0229">DNA integration</keyword>
<dbReference type="Gene3D" id="1.10.150.130">
    <property type="match status" value="1"/>
</dbReference>
<dbReference type="GO" id="GO:0015074">
    <property type="term" value="P:DNA integration"/>
    <property type="evidence" value="ECO:0007669"/>
    <property type="project" value="UniProtKB-KW"/>
</dbReference>
<feature type="domain" description="Tyr recombinase" evidence="5">
    <location>
        <begin position="210"/>
        <end position="403"/>
    </location>
</feature>
<evidence type="ECO:0000256" key="3">
    <source>
        <dbReference type="ARBA" id="ARBA00023125"/>
    </source>
</evidence>
<dbReference type="PANTHER" id="PTHR30629:SF2">
    <property type="entry name" value="PROPHAGE INTEGRASE INTS-RELATED"/>
    <property type="match status" value="1"/>
</dbReference>
<dbReference type="EMBL" id="RPFL01000002">
    <property type="protein sequence ID" value="RPD90484.1"/>
    <property type="molecule type" value="Genomic_DNA"/>
</dbReference>
<dbReference type="Pfam" id="PF00589">
    <property type="entry name" value="Phage_integrase"/>
    <property type="match status" value="1"/>
</dbReference>
<dbReference type="InterPro" id="IPR002104">
    <property type="entry name" value="Integrase_catalytic"/>
</dbReference>
<dbReference type="SUPFAM" id="SSF56349">
    <property type="entry name" value="DNA breaking-rejoining enzymes"/>
    <property type="match status" value="1"/>
</dbReference>
<evidence type="ECO:0000259" key="5">
    <source>
        <dbReference type="PROSITE" id="PS51898"/>
    </source>
</evidence>
<comment type="caution">
    <text evidence="6">The sequence shown here is derived from an EMBL/GenBank/DDBJ whole genome shotgun (WGS) entry which is preliminary data.</text>
</comment>